<feature type="coiled-coil region" evidence="1">
    <location>
        <begin position="283"/>
        <end position="310"/>
    </location>
</feature>
<keyword evidence="1" id="KW-0175">Coiled coil</keyword>
<dbReference type="WBParaSite" id="SMUV_0000067501-mRNA-1">
    <property type="protein sequence ID" value="SMUV_0000067501-mRNA-1"/>
    <property type="gene ID" value="SMUV_0000067501"/>
</dbReference>
<dbReference type="AlphaFoldDB" id="A0A0N5A9A4"/>
<dbReference type="Gene3D" id="1.10.533.30">
    <property type="entry name" value="Nematode polyprotein allergen ABA-1"/>
    <property type="match status" value="2"/>
</dbReference>
<evidence type="ECO:0000313" key="3">
    <source>
        <dbReference type="Proteomes" id="UP000046393"/>
    </source>
</evidence>
<dbReference type="Pfam" id="PF16469">
    <property type="entry name" value="NPA"/>
    <property type="match status" value="2"/>
</dbReference>
<dbReference type="InterPro" id="IPR038289">
    <property type="entry name" value="DVA-1_sf"/>
</dbReference>
<proteinExistence type="predicted"/>
<name>A0A0N5A9A4_9BILA</name>
<evidence type="ECO:0000313" key="4">
    <source>
        <dbReference type="WBParaSite" id="SMUV_0000067501-mRNA-1"/>
    </source>
</evidence>
<organism evidence="3 4">
    <name type="scientific">Syphacia muris</name>
    <dbReference type="NCBI Taxonomy" id="451379"/>
    <lineage>
        <taxon>Eukaryota</taxon>
        <taxon>Metazoa</taxon>
        <taxon>Ecdysozoa</taxon>
        <taxon>Nematoda</taxon>
        <taxon>Chromadorea</taxon>
        <taxon>Rhabditida</taxon>
        <taxon>Spirurina</taxon>
        <taxon>Oxyuridomorpha</taxon>
        <taxon>Oxyuroidea</taxon>
        <taxon>Oxyuridae</taxon>
        <taxon>Syphacia</taxon>
    </lineage>
</organism>
<protein>
    <submittedName>
        <fullName evidence="4">DUF148 domain-containing protein</fullName>
    </submittedName>
</protein>
<sequence>MLLRHLLLNQQALDQSSHPRPYAAADDAYLLLICPVYMSYHIMAALVHETQTDIRLTGPCQNGVLEARVVRSLYHQCVGKTEPQHRRHHIKLDTKGATPKEIVDKILEYYSEVPTETKKKWDAIYKKDCTEWLHQVCSTEEYEELKKLYQEKKTEQLMPKLNEYKQRLDAKTRAVVELWQEPCLKSWDLKKQDARLKRHTDIDTLEHHFQSNLKWLTDEQKNQLKEMKTEGKSKHEIRQMVQSFYEMLPEEKKPEAQELMKQGCKEMIQHILGEENSKKIKAMKQEGKSVAEIEAEINKLMQTVTDKTHQEHFKAYGPVCKKLFEVE</sequence>
<keyword evidence="3" id="KW-1185">Reference proteome</keyword>
<accession>A0A0N5A9A4</accession>
<reference evidence="4" key="1">
    <citation type="submission" date="2017-02" db="UniProtKB">
        <authorList>
            <consortium name="WormBaseParasite"/>
        </authorList>
    </citation>
    <scope>IDENTIFICATION</scope>
</reference>
<evidence type="ECO:0000259" key="2">
    <source>
        <dbReference type="Pfam" id="PF16469"/>
    </source>
</evidence>
<evidence type="ECO:0000256" key="1">
    <source>
        <dbReference type="SAM" id="Coils"/>
    </source>
</evidence>
<feature type="domain" description="Polyprotein allergen nematode" evidence="2">
    <location>
        <begin position="91"/>
        <end position="185"/>
    </location>
</feature>
<feature type="domain" description="Polyprotein allergen nematode" evidence="2">
    <location>
        <begin position="204"/>
        <end position="324"/>
    </location>
</feature>
<dbReference type="InterPro" id="IPR032487">
    <property type="entry name" value="ABA-1_nematode"/>
</dbReference>
<dbReference type="Proteomes" id="UP000046393">
    <property type="component" value="Unplaced"/>
</dbReference>